<dbReference type="PROSITE" id="PS50983">
    <property type="entry name" value="FE_B12_PBP"/>
    <property type="match status" value="1"/>
</dbReference>
<accession>A0A1H9BYZ5</accession>
<dbReference type="InterPro" id="IPR002491">
    <property type="entry name" value="ABC_transptr_periplasmic_BD"/>
</dbReference>
<dbReference type="InterPro" id="IPR050902">
    <property type="entry name" value="ABC_Transporter_SBP"/>
</dbReference>
<name>A0A1H9BYZ5_9GAMM</name>
<reference evidence="2 3" key="1">
    <citation type="submission" date="2016-10" db="EMBL/GenBank/DDBJ databases">
        <authorList>
            <person name="de Groot N.N."/>
        </authorList>
    </citation>
    <scope>NUCLEOTIDE SEQUENCE [LARGE SCALE GENOMIC DNA]</scope>
    <source>
        <strain evidence="2 3">B7-7</strain>
    </source>
</reference>
<feature type="domain" description="Fe/B12 periplasmic-binding" evidence="1">
    <location>
        <begin position="38"/>
        <end position="293"/>
    </location>
</feature>
<dbReference type="RefSeq" id="WP_090205908.1">
    <property type="nucleotide sequence ID" value="NZ_FOFO01000011.1"/>
</dbReference>
<gene>
    <name evidence="2" type="ORF">SAMN05421693_11174</name>
</gene>
<evidence type="ECO:0000259" key="1">
    <source>
        <dbReference type="PROSITE" id="PS50983"/>
    </source>
</evidence>
<dbReference type="Proteomes" id="UP000199496">
    <property type="component" value="Unassembled WGS sequence"/>
</dbReference>
<organism evidence="2 3">
    <name type="scientific">Ectothiorhodospira magna</name>
    <dbReference type="NCBI Taxonomy" id="867345"/>
    <lineage>
        <taxon>Bacteria</taxon>
        <taxon>Pseudomonadati</taxon>
        <taxon>Pseudomonadota</taxon>
        <taxon>Gammaproteobacteria</taxon>
        <taxon>Chromatiales</taxon>
        <taxon>Ectothiorhodospiraceae</taxon>
        <taxon>Ectothiorhodospira</taxon>
    </lineage>
</organism>
<dbReference type="Pfam" id="PF01497">
    <property type="entry name" value="Peripla_BP_2"/>
    <property type="match status" value="1"/>
</dbReference>
<sequence length="293" mass="31193">MHRRELLRLMGVMALAGLPDGLWAMQHRADDGLSEGHRLITVGGGLTETVFALGAGDRIVGTDSTSTYPVAAEALPRVGYQHTLTIESLLALRPHALIHDGSAGPEGTLTRAREAGVRILTVPGEPSLEGFRARVRTLGQWLDATETARRVIDDVDQDLARARDLRAGFPRPPAVVALMAHGQGNAVAAGRDTKADALIRLAGGRNVFTDFAGYRPVSREGVMAKRPDALVITGAAAADFGGMLGRVPQYVGDTLFLLGFGPRLGEAVLTVTRFLAGESHPRRDARFTDIPSP</sequence>
<evidence type="ECO:0000313" key="3">
    <source>
        <dbReference type="Proteomes" id="UP000199496"/>
    </source>
</evidence>
<dbReference type="PANTHER" id="PTHR30535">
    <property type="entry name" value="VITAMIN B12-BINDING PROTEIN"/>
    <property type="match status" value="1"/>
</dbReference>
<dbReference type="STRING" id="867345.SAMN05421693_11174"/>
<dbReference type="AlphaFoldDB" id="A0A1H9BYZ5"/>
<dbReference type="PANTHER" id="PTHR30535:SF4">
    <property type="entry name" value="HEMIN-BINDING PERIPLASMIC PROTEIN HMUT"/>
    <property type="match status" value="1"/>
</dbReference>
<evidence type="ECO:0000313" key="2">
    <source>
        <dbReference type="EMBL" id="SEP94084.1"/>
    </source>
</evidence>
<dbReference type="EMBL" id="FOFO01000011">
    <property type="protein sequence ID" value="SEP94084.1"/>
    <property type="molecule type" value="Genomic_DNA"/>
</dbReference>
<dbReference type="OrthoDB" id="9797736at2"/>
<keyword evidence="3" id="KW-1185">Reference proteome</keyword>
<protein>
    <submittedName>
        <fullName evidence="2">Iron complex transport system substrate-binding protein</fullName>
    </submittedName>
</protein>
<dbReference type="Gene3D" id="3.40.50.1980">
    <property type="entry name" value="Nitrogenase molybdenum iron protein domain"/>
    <property type="match status" value="2"/>
</dbReference>
<dbReference type="SUPFAM" id="SSF53807">
    <property type="entry name" value="Helical backbone' metal receptor"/>
    <property type="match status" value="1"/>
</dbReference>
<proteinExistence type="predicted"/>